<gene>
    <name evidence="2" type="ORF">PENSTE_c004G00165</name>
</gene>
<dbReference type="Gene3D" id="3.30.160.60">
    <property type="entry name" value="Classic Zinc Finger"/>
    <property type="match status" value="2"/>
</dbReference>
<comment type="caution">
    <text evidence="2">The sequence shown here is derived from an EMBL/GenBank/DDBJ whole genome shotgun (WGS) entry which is preliminary data.</text>
</comment>
<evidence type="ECO:0000259" key="1">
    <source>
        <dbReference type="SMART" id="SM00355"/>
    </source>
</evidence>
<reference evidence="3" key="1">
    <citation type="journal article" date="2017" name="Nat. Microbiol.">
        <title>Global analysis of biosynthetic gene clusters reveals vast potential of secondary metabolite production in Penicillium species.</title>
        <authorList>
            <person name="Nielsen J.C."/>
            <person name="Grijseels S."/>
            <person name="Prigent S."/>
            <person name="Ji B."/>
            <person name="Dainat J."/>
            <person name="Nielsen K.F."/>
            <person name="Frisvad J.C."/>
            <person name="Workman M."/>
            <person name="Nielsen J."/>
        </authorList>
    </citation>
    <scope>NUCLEOTIDE SEQUENCE [LARGE SCALE GENOMIC DNA]</scope>
    <source>
        <strain evidence="3">IBT 24891</strain>
    </source>
</reference>
<dbReference type="AlphaFoldDB" id="A0A1V6TMN1"/>
<evidence type="ECO:0000313" key="3">
    <source>
        <dbReference type="Proteomes" id="UP000191285"/>
    </source>
</evidence>
<dbReference type="Proteomes" id="UP000191285">
    <property type="component" value="Unassembled WGS sequence"/>
</dbReference>
<dbReference type="InterPro" id="IPR036236">
    <property type="entry name" value="Znf_C2H2_sf"/>
</dbReference>
<proteinExistence type="predicted"/>
<sequence length="241" mass="26907">MALSFQTIQSDAVRSNYEELSAVLPSSVFETQPWINSIVDSVNHPVNPNGYLSISPIGRYQWGSQGHDIAAIAPRIETQNSNPPHFKNEMASLPISEAYSPSLYDTVPWHCVSSNIPAPHPSMGDLSHQRLAGCASIPPAIYQSDQISSSNTMLSNPWYAYTRRRSRLFQCKWQDCSYDKAFSSLSTLWRHIQSTHISPSEYTCPECGKEFGLGRGDKLRSHMKVAHPNGFAEIKGTVYKN</sequence>
<dbReference type="STRING" id="303698.A0A1V6TMN1"/>
<dbReference type="OrthoDB" id="654211at2759"/>
<accession>A0A1V6TMN1</accession>
<evidence type="ECO:0000313" key="2">
    <source>
        <dbReference type="EMBL" id="OQE27244.1"/>
    </source>
</evidence>
<dbReference type="InterPro" id="IPR013087">
    <property type="entry name" value="Znf_C2H2_type"/>
</dbReference>
<name>A0A1V6TMN1_9EURO</name>
<protein>
    <recommendedName>
        <fullName evidence="1">C2H2-type domain-containing protein</fullName>
    </recommendedName>
</protein>
<dbReference type="EMBL" id="MLKD01000004">
    <property type="protein sequence ID" value="OQE27244.1"/>
    <property type="molecule type" value="Genomic_DNA"/>
</dbReference>
<dbReference type="SMART" id="SM00355">
    <property type="entry name" value="ZnF_C2H2"/>
    <property type="match status" value="2"/>
</dbReference>
<dbReference type="SUPFAM" id="SSF57667">
    <property type="entry name" value="beta-beta-alpha zinc fingers"/>
    <property type="match status" value="1"/>
</dbReference>
<keyword evidence="3" id="KW-1185">Reference proteome</keyword>
<feature type="domain" description="C2H2-type" evidence="1">
    <location>
        <begin position="202"/>
        <end position="227"/>
    </location>
</feature>
<organism evidence="2 3">
    <name type="scientific">Penicillium steckii</name>
    <dbReference type="NCBI Taxonomy" id="303698"/>
    <lineage>
        <taxon>Eukaryota</taxon>
        <taxon>Fungi</taxon>
        <taxon>Dikarya</taxon>
        <taxon>Ascomycota</taxon>
        <taxon>Pezizomycotina</taxon>
        <taxon>Eurotiomycetes</taxon>
        <taxon>Eurotiomycetidae</taxon>
        <taxon>Eurotiales</taxon>
        <taxon>Aspergillaceae</taxon>
        <taxon>Penicillium</taxon>
    </lineage>
</organism>
<feature type="domain" description="C2H2-type" evidence="1">
    <location>
        <begin position="169"/>
        <end position="196"/>
    </location>
</feature>